<dbReference type="EMBL" id="SUNH01000019">
    <property type="protein sequence ID" value="TJZ82855.1"/>
    <property type="molecule type" value="Genomic_DNA"/>
</dbReference>
<gene>
    <name evidence="1" type="ORF">FA740_13700</name>
</gene>
<name>A0A4U0QM85_9RHOB</name>
<keyword evidence="2" id="KW-1185">Reference proteome</keyword>
<comment type="caution">
    <text evidence="1">The sequence shown here is derived from an EMBL/GenBank/DDBJ whole genome shotgun (WGS) entry which is preliminary data.</text>
</comment>
<evidence type="ECO:0000313" key="2">
    <source>
        <dbReference type="Proteomes" id="UP000306223"/>
    </source>
</evidence>
<protein>
    <submittedName>
        <fullName evidence="1">Uncharacterized protein</fullName>
    </submittedName>
</protein>
<dbReference type="AlphaFoldDB" id="A0A4U0QM85"/>
<sequence length="169" mass="18900">MKQECPDFCLDFLTGSVGVEIVEAIPQIAARAISIANEEEMRGQPVPTTLSLYHLTPEDNLKKRPQVLERIDSTKAPGWTGVASDDLWVSEMCRAILKKCKLASTYSFKPPLHLLIQDEAAQGVSFERAWVSLWNTDGLIERSAKAFSGIHILRQGRTHSRYFPRSANS</sequence>
<proteinExistence type="predicted"/>
<organism evidence="1 2">
    <name type="scientific">Paracoccus hibiscisoli</name>
    <dbReference type="NCBI Taxonomy" id="2023261"/>
    <lineage>
        <taxon>Bacteria</taxon>
        <taxon>Pseudomonadati</taxon>
        <taxon>Pseudomonadota</taxon>
        <taxon>Alphaproteobacteria</taxon>
        <taxon>Rhodobacterales</taxon>
        <taxon>Paracoccaceae</taxon>
        <taxon>Paracoccus</taxon>
    </lineage>
</organism>
<reference evidence="1 2" key="1">
    <citation type="submission" date="2019-04" db="EMBL/GenBank/DDBJ databases">
        <authorList>
            <person name="Li J."/>
        </authorList>
    </citation>
    <scope>NUCLEOTIDE SEQUENCE [LARGE SCALE GENOMIC DNA]</scope>
    <source>
        <strain evidence="1 2">CCTCC AB2016182</strain>
    </source>
</reference>
<dbReference type="RefSeq" id="WP_136857338.1">
    <property type="nucleotide sequence ID" value="NZ_SUNH01000019.1"/>
</dbReference>
<evidence type="ECO:0000313" key="1">
    <source>
        <dbReference type="EMBL" id="TJZ82855.1"/>
    </source>
</evidence>
<accession>A0A4U0QM85</accession>
<dbReference type="Proteomes" id="UP000306223">
    <property type="component" value="Unassembled WGS sequence"/>
</dbReference>